<dbReference type="Pfam" id="PF04248">
    <property type="entry name" value="NTP_transf_9"/>
    <property type="match status" value="1"/>
</dbReference>
<evidence type="ECO:0000313" key="6">
    <source>
        <dbReference type="Proteomes" id="UP000630135"/>
    </source>
</evidence>
<dbReference type="RefSeq" id="WP_017869010.1">
    <property type="nucleotide sequence ID" value="NZ_BMLZ01000002.1"/>
</dbReference>
<reference evidence="6" key="4">
    <citation type="journal article" date="2019" name="Int. J. Syst. Evol. Microbiol.">
        <title>The Global Catalogue of Microorganisms (GCM) 10K type strain sequencing project: providing services to taxonomists for standard genome sequencing and annotation.</title>
        <authorList>
            <consortium name="The Broad Institute Genomics Platform"/>
            <consortium name="The Broad Institute Genome Sequencing Center for Infectious Disease"/>
            <person name="Wu L."/>
            <person name="Ma J."/>
        </authorList>
    </citation>
    <scope>NUCLEOTIDE SEQUENCE [LARGE SCALE GENOMIC DNA]</scope>
    <source>
        <strain evidence="6">CGMCC 1.8884</strain>
    </source>
</reference>
<dbReference type="EMBL" id="BMLZ01000002">
    <property type="protein sequence ID" value="GGP28575.1"/>
    <property type="molecule type" value="Genomic_DNA"/>
</dbReference>
<dbReference type="Proteomes" id="UP000253744">
    <property type="component" value="Chromosome"/>
</dbReference>
<protein>
    <submittedName>
        <fullName evidence="2">DUF427 domain-containing protein</fullName>
    </submittedName>
</protein>
<evidence type="ECO:0000313" key="2">
    <source>
        <dbReference type="EMBL" id="AXG98899.1"/>
    </source>
</evidence>
<dbReference type="PANTHER" id="PTHR34310:SF5">
    <property type="entry name" value="DUF427 DOMAIN PROTEIN (AFU_ORTHOLOGUE AFUA_3G02220)"/>
    <property type="match status" value="1"/>
</dbReference>
<dbReference type="Gene3D" id="2.170.150.40">
    <property type="entry name" value="Domain of unknown function (DUF427)"/>
    <property type="match status" value="1"/>
</dbReference>
<evidence type="ECO:0000313" key="4">
    <source>
        <dbReference type="EMBL" id="GGP28575.1"/>
    </source>
</evidence>
<reference evidence="2 5" key="3">
    <citation type="submission" date="2018-07" db="EMBL/GenBank/DDBJ databases">
        <title>Complete Genome and Methylome Analysis of Deinococcus wulumuqiensis NEB 479.</title>
        <authorList>
            <person name="Fomenkov A."/>
            <person name="Luyten Y."/>
            <person name="Vincze T."/>
            <person name="Anton B.P."/>
            <person name="Clark T."/>
            <person name="Roberts R.J."/>
            <person name="Morgan R.D."/>
        </authorList>
    </citation>
    <scope>NUCLEOTIDE SEQUENCE [LARGE SCALE GENOMIC DNA]</scope>
    <source>
        <strain evidence="2 5">NEB 479</strain>
    </source>
</reference>
<dbReference type="STRING" id="1288484.GCA_000348665_00065"/>
<dbReference type="PANTHER" id="PTHR34310">
    <property type="entry name" value="DUF427 DOMAIN PROTEIN (AFU_ORTHOLOGUE AFUA_3G02220)"/>
    <property type="match status" value="1"/>
</dbReference>
<gene>
    <name evidence="2" type="ORF">DVJ83_06665</name>
    <name evidence="4" type="ORF">GCM10008021_02260</name>
    <name evidence="3" type="ORF">GCM10010914_03510</name>
</gene>
<evidence type="ECO:0000313" key="5">
    <source>
        <dbReference type="Proteomes" id="UP000253744"/>
    </source>
</evidence>
<evidence type="ECO:0000259" key="1">
    <source>
        <dbReference type="Pfam" id="PF04248"/>
    </source>
</evidence>
<reference evidence="3" key="5">
    <citation type="submission" date="2023-08" db="EMBL/GenBank/DDBJ databases">
        <authorList>
            <person name="Sun Q."/>
            <person name="Zhou Y."/>
        </authorList>
    </citation>
    <scope>NUCLEOTIDE SEQUENCE</scope>
    <source>
        <strain evidence="4">CGMCC 1.8884</strain>
        <strain evidence="3">CGMCC 1.8885</strain>
    </source>
</reference>
<reference evidence="3" key="2">
    <citation type="journal article" date="2014" name="Int. J. Syst. Evol. Microbiol.">
        <title>Complete genome sequence of Corynebacterium casei LMG S-19264T (=DSM 44701T), isolated from a smear-ripened cheese.</title>
        <authorList>
            <consortium name="US DOE Joint Genome Institute (JGI-PGF)"/>
            <person name="Walter F."/>
            <person name="Albersmeier A."/>
            <person name="Kalinowski J."/>
            <person name="Ruckert C."/>
        </authorList>
    </citation>
    <scope>NUCLEOTIDE SEQUENCE</scope>
    <source>
        <strain evidence="3">CGMCC 1.8885</strain>
    </source>
</reference>
<dbReference type="InterPro" id="IPR038694">
    <property type="entry name" value="DUF427_sf"/>
</dbReference>
<feature type="domain" description="DUF427" evidence="1">
    <location>
        <begin position="1"/>
        <end position="87"/>
    </location>
</feature>
<sequence>MKAVWNGTVIAQSSDTVVVEGNHYFPLESVRQDVLRPSDTHSVCPWKGTASYYTLEVGGQQNPDAAWFYPEPKDAAAQIRGRVAFWKGVKVEAD</sequence>
<dbReference type="InterPro" id="IPR007361">
    <property type="entry name" value="DUF427"/>
</dbReference>
<reference evidence="4" key="1">
    <citation type="journal article" date="2014" name="Int. J. Syst. Evol. Microbiol.">
        <title>Complete genome of a new Firmicutes species belonging to the dominant human colonic microbiota ('Ruminococcus bicirculans') reveals two chromosomes and a selective capacity to utilize plant glucans.</title>
        <authorList>
            <consortium name="NISC Comparative Sequencing Program"/>
            <person name="Wegmann U."/>
            <person name="Louis P."/>
            <person name="Goesmann A."/>
            <person name="Henrissat B."/>
            <person name="Duncan S.H."/>
            <person name="Flint H.J."/>
        </authorList>
    </citation>
    <scope>NUCLEOTIDE SEQUENCE</scope>
    <source>
        <strain evidence="4">CGMCC 1.8884</strain>
    </source>
</reference>
<dbReference type="EMBL" id="CP031158">
    <property type="protein sequence ID" value="AXG98899.1"/>
    <property type="molecule type" value="Genomic_DNA"/>
</dbReference>
<dbReference type="GeneID" id="59165067"/>
<dbReference type="KEGG" id="dwu:DVJ83_06665"/>
<dbReference type="EMBL" id="BMMA01000002">
    <property type="protein sequence ID" value="GGI72846.1"/>
    <property type="molecule type" value="Genomic_DNA"/>
</dbReference>
<accession>A0A345IGS7</accession>
<organism evidence="2 5">
    <name type="scientific">Deinococcus wulumuqiensis</name>
    <dbReference type="NCBI Taxonomy" id="980427"/>
    <lineage>
        <taxon>Bacteria</taxon>
        <taxon>Thermotogati</taxon>
        <taxon>Deinococcota</taxon>
        <taxon>Deinococci</taxon>
        <taxon>Deinococcales</taxon>
        <taxon>Deinococcaceae</taxon>
        <taxon>Deinococcus</taxon>
    </lineage>
</organism>
<dbReference type="AlphaFoldDB" id="A0A345IGS7"/>
<evidence type="ECO:0000313" key="3">
    <source>
        <dbReference type="EMBL" id="GGI72846.1"/>
    </source>
</evidence>
<keyword evidence="6" id="KW-1185">Reference proteome</keyword>
<proteinExistence type="predicted"/>
<name>A0A345IGS7_9DEIO</name>
<dbReference type="Proteomes" id="UP000630135">
    <property type="component" value="Unassembled WGS sequence"/>
</dbReference>
<dbReference type="Proteomes" id="UP000652720">
    <property type="component" value="Unassembled WGS sequence"/>
</dbReference>